<dbReference type="AlphaFoldDB" id="A0A7J4XLX2"/>
<dbReference type="RefSeq" id="WP_130058407.1">
    <property type="nucleotide sequence ID" value="NZ_RCXT01000003.1"/>
</dbReference>
<dbReference type="Proteomes" id="UP000422221">
    <property type="component" value="Unassembled WGS sequence"/>
</dbReference>
<evidence type="ECO:0000313" key="1">
    <source>
        <dbReference type="EMBL" id="KAA3767934.1"/>
    </source>
</evidence>
<protein>
    <submittedName>
        <fullName evidence="1">Uncharacterized protein</fullName>
    </submittedName>
</protein>
<organism evidence="1 2">
    <name type="scientific">Bacteroides salyersiae</name>
    <dbReference type="NCBI Taxonomy" id="291644"/>
    <lineage>
        <taxon>Bacteria</taxon>
        <taxon>Pseudomonadati</taxon>
        <taxon>Bacteroidota</taxon>
        <taxon>Bacteroidia</taxon>
        <taxon>Bacteroidales</taxon>
        <taxon>Bacteroidaceae</taxon>
        <taxon>Bacteroides</taxon>
    </lineage>
</organism>
<evidence type="ECO:0000313" key="2">
    <source>
        <dbReference type="Proteomes" id="UP000422221"/>
    </source>
</evidence>
<comment type="caution">
    <text evidence="1">The sequence shown here is derived from an EMBL/GenBank/DDBJ whole genome shotgun (WGS) entry which is preliminary data.</text>
</comment>
<gene>
    <name evidence="1" type="ORF">F3F73_05950</name>
</gene>
<name>A0A7J4XLX2_9BACE</name>
<accession>A0A7J4XLX2</accession>
<sequence length="225" mass="25844">MNLQDFYQITSYLNLFLNGAQPFIKDCLREHGGKVSMQLNGDEELNDENFPVCAIFEGRHDKPFIRITSVYLNDDMILVSGYDDETGQLRTGFRVYDSSNEVIIKFLWHVLGLETTIKASKTFEIRRDALKAEIIDCIKSALPQNGEKLYISKDQFDLTVAYNVDCECSDELNFLYISGESVTASLYNEPENEMELESFHEKSLIDIIDYLERHGYILSSESQAQ</sequence>
<dbReference type="EMBL" id="VWMK01000004">
    <property type="protein sequence ID" value="KAA3767934.1"/>
    <property type="molecule type" value="Genomic_DNA"/>
</dbReference>
<proteinExistence type="predicted"/>
<reference evidence="1 2" key="1">
    <citation type="journal article" date="2019" name="Nat. Med.">
        <title>A library of human gut bacterial isolates paired with longitudinal multiomics data enables mechanistic microbiome research.</title>
        <authorList>
            <person name="Poyet M."/>
            <person name="Groussin M."/>
            <person name="Gibbons S.M."/>
            <person name="Avila-Pacheco J."/>
            <person name="Jiang X."/>
            <person name="Kearney S.M."/>
            <person name="Perrotta A.R."/>
            <person name="Berdy B."/>
            <person name="Zhao S."/>
            <person name="Lieberman T.D."/>
            <person name="Swanson P.K."/>
            <person name="Smith M."/>
            <person name="Roesemann S."/>
            <person name="Alexander J.E."/>
            <person name="Rich S.A."/>
            <person name="Livny J."/>
            <person name="Vlamakis H."/>
            <person name="Clish C."/>
            <person name="Bullock K."/>
            <person name="Deik A."/>
            <person name="Scott J."/>
            <person name="Pierce K.A."/>
            <person name="Xavier R.J."/>
            <person name="Alm E.J."/>
        </authorList>
    </citation>
    <scope>NUCLEOTIDE SEQUENCE [LARGE SCALE GENOMIC DNA]</scope>
    <source>
        <strain evidence="1 2">BIOML-A10</strain>
    </source>
</reference>